<feature type="region of interest" description="Disordered" evidence="1">
    <location>
        <begin position="34"/>
        <end position="79"/>
    </location>
</feature>
<dbReference type="Proteomes" id="UP000027222">
    <property type="component" value="Unassembled WGS sequence"/>
</dbReference>
<dbReference type="EMBL" id="KL142373">
    <property type="protein sequence ID" value="KDR79552.1"/>
    <property type="molecule type" value="Genomic_DNA"/>
</dbReference>
<organism evidence="2 3">
    <name type="scientific">Galerina marginata (strain CBS 339.88)</name>
    <dbReference type="NCBI Taxonomy" id="685588"/>
    <lineage>
        <taxon>Eukaryota</taxon>
        <taxon>Fungi</taxon>
        <taxon>Dikarya</taxon>
        <taxon>Basidiomycota</taxon>
        <taxon>Agaricomycotina</taxon>
        <taxon>Agaricomycetes</taxon>
        <taxon>Agaricomycetidae</taxon>
        <taxon>Agaricales</taxon>
        <taxon>Agaricineae</taxon>
        <taxon>Strophariaceae</taxon>
        <taxon>Galerina</taxon>
    </lineage>
</organism>
<feature type="compositionally biased region" description="Basic residues" evidence="1">
    <location>
        <begin position="1"/>
        <end position="10"/>
    </location>
</feature>
<name>A0A067TB37_GALM3</name>
<evidence type="ECO:0000313" key="2">
    <source>
        <dbReference type="EMBL" id="KDR79552.1"/>
    </source>
</evidence>
<feature type="region of interest" description="Disordered" evidence="1">
    <location>
        <begin position="1"/>
        <end position="22"/>
    </location>
</feature>
<accession>A0A067TB37</accession>
<protein>
    <submittedName>
        <fullName evidence="2">Uncharacterized protein</fullName>
    </submittedName>
</protein>
<reference evidence="3" key="1">
    <citation type="journal article" date="2014" name="Proc. Natl. Acad. Sci. U.S.A.">
        <title>Extensive sampling of basidiomycete genomes demonstrates inadequacy of the white-rot/brown-rot paradigm for wood decay fungi.</title>
        <authorList>
            <person name="Riley R."/>
            <person name="Salamov A.A."/>
            <person name="Brown D.W."/>
            <person name="Nagy L.G."/>
            <person name="Floudas D."/>
            <person name="Held B.W."/>
            <person name="Levasseur A."/>
            <person name="Lombard V."/>
            <person name="Morin E."/>
            <person name="Otillar R."/>
            <person name="Lindquist E.A."/>
            <person name="Sun H."/>
            <person name="LaButti K.M."/>
            <person name="Schmutz J."/>
            <person name="Jabbour D."/>
            <person name="Luo H."/>
            <person name="Baker S.E."/>
            <person name="Pisabarro A.G."/>
            <person name="Walton J.D."/>
            <person name="Blanchette R.A."/>
            <person name="Henrissat B."/>
            <person name="Martin F."/>
            <person name="Cullen D."/>
            <person name="Hibbett D.S."/>
            <person name="Grigoriev I.V."/>
        </authorList>
    </citation>
    <scope>NUCLEOTIDE SEQUENCE [LARGE SCALE GENOMIC DNA]</scope>
    <source>
        <strain evidence="3">CBS 339.88</strain>
    </source>
</reference>
<evidence type="ECO:0000313" key="3">
    <source>
        <dbReference type="Proteomes" id="UP000027222"/>
    </source>
</evidence>
<feature type="compositionally biased region" description="Gly residues" evidence="1">
    <location>
        <begin position="53"/>
        <end position="66"/>
    </location>
</feature>
<sequence length="79" mass="8308">MTSRPPHAHAHGSTAHAPGADSWMREYEAVEYDVPLLHPRARTDSGDEDEEGGGGNGLGNGTGNGRDGGRRDQAGAYCF</sequence>
<gene>
    <name evidence="2" type="ORF">GALMADRAFT_243651</name>
</gene>
<proteinExistence type="predicted"/>
<keyword evidence="3" id="KW-1185">Reference proteome</keyword>
<evidence type="ECO:0000256" key="1">
    <source>
        <dbReference type="SAM" id="MobiDB-lite"/>
    </source>
</evidence>
<dbReference type="AlphaFoldDB" id="A0A067TB37"/>
<dbReference type="HOGENOM" id="CLU_2606222_0_0_1"/>